<keyword evidence="5 11" id="KW-0812">Transmembrane</keyword>
<comment type="subcellular location">
    <subcellularLocation>
        <location evidence="2">Cell inner membrane</location>
        <topology evidence="2">Single-pass type II membrane protein</topology>
        <orientation evidence="2">Periplasmic side</orientation>
    </subcellularLocation>
</comment>
<dbReference type="PIRSF" id="PIRSF005413">
    <property type="entry name" value="COX11"/>
    <property type="match status" value="1"/>
</dbReference>
<dbReference type="FunFam" id="2.60.370.10:FF:000001">
    <property type="entry name" value="COX11 cytochrome c oxidase assembly homolog"/>
    <property type="match status" value="1"/>
</dbReference>
<accession>A0A1B4V0Q0</accession>
<keyword evidence="9 11" id="KW-0472">Membrane</keyword>
<evidence type="ECO:0000256" key="8">
    <source>
        <dbReference type="ARBA" id="ARBA00023008"/>
    </source>
</evidence>
<dbReference type="GO" id="GO:0005886">
    <property type="term" value="C:plasma membrane"/>
    <property type="evidence" value="ECO:0007669"/>
    <property type="project" value="UniProtKB-SubCell"/>
</dbReference>
<evidence type="ECO:0000256" key="5">
    <source>
        <dbReference type="ARBA" id="ARBA00022692"/>
    </source>
</evidence>
<evidence type="ECO:0000256" key="9">
    <source>
        <dbReference type="ARBA" id="ARBA00023136"/>
    </source>
</evidence>
<protein>
    <recommendedName>
        <fullName evidence="4">Cytochrome c oxidase assembly protein CtaG</fullName>
    </recommendedName>
</protein>
<comment type="similarity">
    <text evidence="3">Belongs to the COX11/CtaG family.</text>
</comment>
<evidence type="ECO:0000256" key="10">
    <source>
        <dbReference type="SAM" id="MobiDB-lite"/>
    </source>
</evidence>
<evidence type="ECO:0000256" key="6">
    <source>
        <dbReference type="ARBA" id="ARBA00022968"/>
    </source>
</evidence>
<sequence length="206" mass="22188">MNASTGIRRNRRTALRLGLVALGMFGFGYLLVPLYNVACDVLGLNGKVGRNGPEAVAATSDPSRTVTVEFTAHVSTGLPWEFRPVTKRIEVHPGETVTVNYYARNQADETITGQAVPSVAPGRAAAHFKKIECFCFTEQKLGPREAREMPVQFVVAPELAPEVQTITLSYAFFNVDKAQAAKYGATPADHHDHDHSQGHAAAGGKG</sequence>
<dbReference type="NCBIfam" id="NF003465">
    <property type="entry name" value="PRK05089.1"/>
    <property type="match status" value="1"/>
</dbReference>
<dbReference type="RefSeq" id="WP_197703330.1">
    <property type="nucleotide sequence ID" value="NZ_AP014936.1"/>
</dbReference>
<feature type="compositionally biased region" description="Basic and acidic residues" evidence="10">
    <location>
        <begin position="188"/>
        <end position="197"/>
    </location>
</feature>
<feature type="transmembrane region" description="Helical" evidence="11">
    <location>
        <begin position="14"/>
        <end position="35"/>
    </location>
</feature>
<evidence type="ECO:0000256" key="3">
    <source>
        <dbReference type="ARBA" id="ARBA00009620"/>
    </source>
</evidence>
<dbReference type="EMBL" id="AP014936">
    <property type="protein sequence ID" value="BAU47038.1"/>
    <property type="molecule type" value="Genomic_DNA"/>
</dbReference>
<evidence type="ECO:0000256" key="4">
    <source>
        <dbReference type="ARBA" id="ARBA00015384"/>
    </source>
</evidence>
<evidence type="ECO:0000313" key="13">
    <source>
        <dbReference type="Proteomes" id="UP000218899"/>
    </source>
</evidence>
<dbReference type="PANTHER" id="PTHR21320">
    <property type="entry name" value="CYTOCHROME C OXIDASE ASSEMBLY PROTEIN COX11-RELATED"/>
    <property type="match status" value="1"/>
</dbReference>
<dbReference type="GO" id="GO:0005507">
    <property type="term" value="F:copper ion binding"/>
    <property type="evidence" value="ECO:0007669"/>
    <property type="project" value="InterPro"/>
</dbReference>
<evidence type="ECO:0000256" key="11">
    <source>
        <dbReference type="SAM" id="Phobius"/>
    </source>
</evidence>
<dbReference type="Pfam" id="PF04442">
    <property type="entry name" value="CtaG_Cox11"/>
    <property type="match status" value="1"/>
</dbReference>
<keyword evidence="7 11" id="KW-1133">Transmembrane helix</keyword>
<dbReference type="Gene3D" id="2.60.370.10">
    <property type="entry name" value="Ctag/Cox11"/>
    <property type="match status" value="1"/>
</dbReference>
<keyword evidence="13" id="KW-1185">Reference proteome</keyword>
<comment type="function">
    <text evidence="1">Exerts its effect at some terminal stage of cytochrome c oxidase synthesis, probably by being involved in the insertion of the copper B into subunit I.</text>
</comment>
<proteinExistence type="inferred from homology"/>
<dbReference type="InterPro" id="IPR023471">
    <property type="entry name" value="CtaG/Cox11_dom_sf"/>
</dbReference>
<evidence type="ECO:0000256" key="1">
    <source>
        <dbReference type="ARBA" id="ARBA00004007"/>
    </source>
</evidence>
<organism evidence="12 13">
    <name type="scientific">Sulfurifustis variabilis</name>
    <dbReference type="NCBI Taxonomy" id="1675686"/>
    <lineage>
        <taxon>Bacteria</taxon>
        <taxon>Pseudomonadati</taxon>
        <taxon>Pseudomonadota</taxon>
        <taxon>Gammaproteobacteria</taxon>
        <taxon>Acidiferrobacterales</taxon>
        <taxon>Acidiferrobacteraceae</taxon>
        <taxon>Sulfurifustis</taxon>
    </lineage>
</organism>
<evidence type="ECO:0000256" key="2">
    <source>
        <dbReference type="ARBA" id="ARBA00004382"/>
    </source>
</evidence>
<feature type="region of interest" description="Disordered" evidence="10">
    <location>
        <begin position="184"/>
        <end position="206"/>
    </location>
</feature>
<dbReference type="KEGG" id="sva:SVA_0457"/>
<reference evidence="12 13" key="1">
    <citation type="submission" date="2015-08" db="EMBL/GenBank/DDBJ databases">
        <title>Complete genome sequence of Sulfurifustis variabilis.</title>
        <authorList>
            <person name="Miura A."/>
            <person name="Kojima H."/>
            <person name="Fukui M."/>
        </authorList>
    </citation>
    <scope>NUCLEOTIDE SEQUENCE [LARGE SCALE GENOMIC DNA]</scope>
    <source>
        <strain evidence="13">skN76</strain>
    </source>
</reference>
<dbReference type="InterPro" id="IPR007533">
    <property type="entry name" value="Cyt_c_oxidase_assmbl_CtaG"/>
</dbReference>
<evidence type="ECO:0000256" key="7">
    <source>
        <dbReference type="ARBA" id="ARBA00022989"/>
    </source>
</evidence>
<name>A0A1B4V0Q0_9GAMM</name>
<dbReference type="PANTHER" id="PTHR21320:SF3">
    <property type="entry name" value="CYTOCHROME C OXIDASE ASSEMBLY PROTEIN COX11, MITOCHONDRIAL-RELATED"/>
    <property type="match status" value="1"/>
</dbReference>
<dbReference type="AlphaFoldDB" id="A0A1B4V0Q0"/>
<gene>
    <name evidence="12" type="ORF">SVA_0457</name>
</gene>
<keyword evidence="8" id="KW-0186">Copper</keyword>
<dbReference type="SUPFAM" id="SSF110111">
    <property type="entry name" value="Ctag/Cox11"/>
    <property type="match status" value="1"/>
</dbReference>
<keyword evidence="6" id="KW-0735">Signal-anchor</keyword>
<evidence type="ECO:0000313" key="12">
    <source>
        <dbReference type="EMBL" id="BAU47038.1"/>
    </source>
</evidence>
<dbReference type="Proteomes" id="UP000218899">
    <property type="component" value="Chromosome"/>
</dbReference>